<gene>
    <name evidence="2" type="ORF">BWY41_01978</name>
</gene>
<feature type="transmembrane region" description="Helical" evidence="1">
    <location>
        <begin position="91"/>
        <end position="113"/>
    </location>
</feature>
<evidence type="ECO:0000313" key="2">
    <source>
        <dbReference type="EMBL" id="OQA54603.1"/>
    </source>
</evidence>
<protein>
    <submittedName>
        <fullName evidence="2">Uncharacterized protein</fullName>
    </submittedName>
</protein>
<name>A0A1V5SK51_9BACT</name>
<comment type="caution">
    <text evidence="2">The sequence shown here is derived from an EMBL/GenBank/DDBJ whole genome shotgun (WGS) entry which is preliminary data.</text>
</comment>
<accession>A0A1V5SK51</accession>
<dbReference type="EMBL" id="MWBQ01000205">
    <property type="protein sequence ID" value="OQA54603.1"/>
    <property type="molecule type" value="Genomic_DNA"/>
</dbReference>
<dbReference type="AlphaFoldDB" id="A0A1V5SK51"/>
<reference evidence="2" key="1">
    <citation type="submission" date="2017-02" db="EMBL/GenBank/DDBJ databases">
        <title>Delving into the versatile metabolic prowess of the omnipresent phylum Bacteroidetes.</title>
        <authorList>
            <person name="Nobu M.K."/>
            <person name="Mei R."/>
            <person name="Narihiro T."/>
            <person name="Kuroda K."/>
            <person name="Liu W.-T."/>
        </authorList>
    </citation>
    <scope>NUCLEOTIDE SEQUENCE</scope>
    <source>
        <strain evidence="2">ADurb.Bin276</strain>
    </source>
</reference>
<keyword evidence="1" id="KW-0472">Membrane</keyword>
<sequence>MACFLVPMGEAIVTTIIQKTVAKREKKSDQGKTAKTELSWSRKLSWLNQLLWGGTILLALEHAWHGEVTLWPPFLTAMKNPSEIVPMFREMATIGVGMAVFVTFIWIVMIYVAERKFKGIPKFEVDSVGGGTK</sequence>
<organism evidence="2">
    <name type="scientific">Candidatus Atribacter allofermentans</name>
    <dbReference type="NCBI Taxonomy" id="1852833"/>
    <lineage>
        <taxon>Bacteria</taxon>
        <taxon>Pseudomonadati</taxon>
        <taxon>Atribacterota</taxon>
        <taxon>Atribacteria</taxon>
        <taxon>Atribacterales</taxon>
        <taxon>Atribacteraceae</taxon>
        <taxon>Atribacter</taxon>
    </lineage>
</organism>
<proteinExistence type="predicted"/>
<keyword evidence="1" id="KW-1133">Transmembrane helix</keyword>
<keyword evidence="1" id="KW-0812">Transmembrane</keyword>
<evidence type="ECO:0000256" key="1">
    <source>
        <dbReference type="SAM" id="Phobius"/>
    </source>
</evidence>
<dbReference type="Proteomes" id="UP000485569">
    <property type="component" value="Unassembled WGS sequence"/>
</dbReference>